<dbReference type="EMBL" id="JAGSPB010000002">
    <property type="protein sequence ID" value="MBV7266322.1"/>
    <property type="molecule type" value="Genomic_DNA"/>
</dbReference>
<sequence length="563" mass="62244">MRDGQQTSVSVPQEHRVQDERKWAIAWLRVKVHADALATDPRTYLRAAWWWVLGKRLRARIVLSPLLGRSRSAYRLWLALGRDKLAGNQSVDEHSVSIIALVEDGEGRDRTLQSLASEGIAAELVSSKLPERLGEIFAHDDTWALPMFSGDLLASGAGAVYRQSASAVSGATRLIFADDDILDENGHRSEPHLKPDWNSELFQHFDFLTGAAIVRLNAATFAELAERNWASNLIAHAVRDCESKGAEIVHVRNILHHRVSRPDPRTVPPPNFSDKEPVELPSVSIIIPTRNGLKFLRKCLGGLERTTYPTPLEIIVIDNGSDDPETLQFLADIRPDFARVLRDDGPFNFAALNNRAVAEATGDMLCFLNNDIEILDTDWLMTLAKQALRDDVGAVGACLLYPDGRIQHAGVVMGIGGGAAHAHRLLAPGERGYFGRHSLPQYVTAVTAACLVVEKEKFLAVGGFDADNFAVSFNDVDLCLKLNRRGWQSMYEPRAILVHHESVSRGLDRDAAGAARLGRELEALQNRWNEAVCHSSETAGEQAVDPFHHPLLSAYSEQFVLRL</sequence>
<proteinExistence type="predicted"/>
<dbReference type="PANTHER" id="PTHR43179">
    <property type="entry name" value="RHAMNOSYLTRANSFERASE WBBL"/>
    <property type="match status" value="1"/>
</dbReference>
<dbReference type="InterPro" id="IPR001173">
    <property type="entry name" value="Glyco_trans_2-like"/>
</dbReference>
<keyword evidence="3" id="KW-1185">Reference proteome</keyword>
<comment type="caution">
    <text evidence="2">The sequence shown here is derived from an EMBL/GenBank/DDBJ whole genome shotgun (WGS) entry which is preliminary data.</text>
</comment>
<feature type="domain" description="Glycosyltransferase 2-like" evidence="1">
    <location>
        <begin position="284"/>
        <end position="402"/>
    </location>
</feature>
<reference evidence="2 3" key="1">
    <citation type="submission" date="2021-04" db="EMBL/GenBank/DDBJ databases">
        <authorList>
            <person name="Pira H."/>
            <person name="Risdian C."/>
            <person name="Wink J."/>
        </authorList>
    </citation>
    <scope>NUCLEOTIDE SEQUENCE [LARGE SCALE GENOMIC DNA]</scope>
    <source>
        <strain evidence="2 3">WH131</strain>
    </source>
</reference>
<protein>
    <submittedName>
        <fullName evidence="2">Glycosyltransferase family 2 protein</fullName>
    </submittedName>
</protein>
<evidence type="ECO:0000313" key="3">
    <source>
        <dbReference type="Proteomes" id="UP000699975"/>
    </source>
</evidence>
<evidence type="ECO:0000259" key="1">
    <source>
        <dbReference type="Pfam" id="PF00535"/>
    </source>
</evidence>
<dbReference type="PANTHER" id="PTHR43179:SF7">
    <property type="entry name" value="RHAMNOSYLTRANSFERASE WBBL"/>
    <property type="match status" value="1"/>
</dbReference>
<dbReference type="Pfam" id="PF00535">
    <property type="entry name" value="Glycos_transf_2"/>
    <property type="match status" value="1"/>
</dbReference>
<organism evidence="2 3">
    <name type="scientific">Erythrobacter ani</name>
    <dbReference type="NCBI Taxonomy" id="2827235"/>
    <lineage>
        <taxon>Bacteria</taxon>
        <taxon>Pseudomonadati</taxon>
        <taxon>Pseudomonadota</taxon>
        <taxon>Alphaproteobacteria</taxon>
        <taxon>Sphingomonadales</taxon>
        <taxon>Erythrobacteraceae</taxon>
        <taxon>Erythrobacter/Porphyrobacter group</taxon>
        <taxon>Erythrobacter</taxon>
    </lineage>
</organism>
<accession>A0ABS6SMU0</accession>
<dbReference type="Proteomes" id="UP000699975">
    <property type="component" value="Unassembled WGS sequence"/>
</dbReference>
<dbReference type="CDD" id="cd04186">
    <property type="entry name" value="GT_2_like_c"/>
    <property type="match status" value="1"/>
</dbReference>
<name>A0ABS6SMU0_9SPHN</name>
<evidence type="ECO:0000313" key="2">
    <source>
        <dbReference type="EMBL" id="MBV7266322.1"/>
    </source>
</evidence>
<gene>
    <name evidence="2" type="ORF">KCG45_09040</name>
</gene>